<keyword evidence="1" id="KW-1133">Transmembrane helix</keyword>
<dbReference type="GO" id="GO:0034220">
    <property type="term" value="P:monoatomic ion transmembrane transport"/>
    <property type="evidence" value="ECO:0007669"/>
    <property type="project" value="UniProtKB-KW"/>
</dbReference>
<protein>
    <submittedName>
        <fullName evidence="3">Potassium channel protein</fullName>
    </submittedName>
</protein>
<gene>
    <name evidence="3" type="ORF">D1Z90_19235</name>
</gene>
<keyword evidence="3" id="KW-0407">Ion channel</keyword>
<evidence type="ECO:0000313" key="4">
    <source>
        <dbReference type="Proteomes" id="UP000283255"/>
    </source>
</evidence>
<sequence>MAKKSVTEQDNFSYLLTSLLSVLLLSAISEQLLHLEQSYIVGALVVFLSISVLGVSKNKVVSKGKLYILCAIFLIALISAWMDSLNLDILQLVMILAFLLYTLKSAFRQVLFSGEITGNNIVGSICLFLLFGLIWSFIYLINLQVFPDSFNGIEPAPWDEQLGGVIYYSFITLTTIGYGEITPALPIPRFFAYLEAIVGQFYMAVLVASLVGAHMSQKEHKD</sequence>
<dbReference type="Pfam" id="PF07885">
    <property type="entry name" value="Ion_trans_2"/>
    <property type="match status" value="1"/>
</dbReference>
<evidence type="ECO:0000259" key="2">
    <source>
        <dbReference type="Pfam" id="PF07885"/>
    </source>
</evidence>
<keyword evidence="1" id="KW-0472">Membrane</keyword>
<name>A0A418Y9R0_9GAMM</name>
<feature type="transmembrane region" description="Helical" evidence="1">
    <location>
        <begin position="89"/>
        <end position="107"/>
    </location>
</feature>
<organism evidence="3 4">
    <name type="scientific">Motilimonas pumila</name>
    <dbReference type="NCBI Taxonomy" id="2303987"/>
    <lineage>
        <taxon>Bacteria</taxon>
        <taxon>Pseudomonadati</taxon>
        <taxon>Pseudomonadota</taxon>
        <taxon>Gammaproteobacteria</taxon>
        <taxon>Alteromonadales</taxon>
        <taxon>Alteromonadales genera incertae sedis</taxon>
        <taxon>Motilimonas</taxon>
    </lineage>
</organism>
<feature type="transmembrane region" description="Helical" evidence="1">
    <location>
        <begin position="119"/>
        <end position="141"/>
    </location>
</feature>
<keyword evidence="3" id="KW-0406">Ion transport</keyword>
<feature type="transmembrane region" description="Helical" evidence="1">
    <location>
        <begin position="190"/>
        <end position="213"/>
    </location>
</feature>
<dbReference type="SUPFAM" id="SSF81324">
    <property type="entry name" value="Voltage-gated potassium channels"/>
    <property type="match status" value="1"/>
</dbReference>
<reference evidence="3 4" key="1">
    <citation type="submission" date="2018-09" db="EMBL/GenBank/DDBJ databases">
        <authorList>
            <person name="Wang F."/>
        </authorList>
    </citation>
    <scope>NUCLEOTIDE SEQUENCE [LARGE SCALE GENOMIC DNA]</scope>
    <source>
        <strain evidence="3 4">PLHSC7-2</strain>
    </source>
</reference>
<evidence type="ECO:0000313" key="3">
    <source>
        <dbReference type="EMBL" id="RJG38162.1"/>
    </source>
</evidence>
<feature type="transmembrane region" description="Helical" evidence="1">
    <location>
        <begin position="66"/>
        <end position="83"/>
    </location>
</feature>
<keyword evidence="3" id="KW-0813">Transport</keyword>
<evidence type="ECO:0000256" key="1">
    <source>
        <dbReference type="SAM" id="Phobius"/>
    </source>
</evidence>
<dbReference type="Proteomes" id="UP000283255">
    <property type="component" value="Unassembled WGS sequence"/>
</dbReference>
<dbReference type="OrthoDB" id="9813518at2"/>
<feature type="transmembrane region" description="Helical" evidence="1">
    <location>
        <begin position="12"/>
        <end position="32"/>
    </location>
</feature>
<dbReference type="InterPro" id="IPR013099">
    <property type="entry name" value="K_chnl_dom"/>
</dbReference>
<feature type="transmembrane region" description="Helical" evidence="1">
    <location>
        <begin position="38"/>
        <end position="54"/>
    </location>
</feature>
<accession>A0A418Y9R0</accession>
<comment type="caution">
    <text evidence="3">The sequence shown here is derived from an EMBL/GenBank/DDBJ whole genome shotgun (WGS) entry which is preliminary data.</text>
</comment>
<reference evidence="3 4" key="2">
    <citation type="submission" date="2019-01" db="EMBL/GenBank/DDBJ databases">
        <title>Motilimonas pumilus sp. nov., isolated from the gut of sea cucumber (Apostichopus japonicus).</title>
        <authorList>
            <person name="Wang F.-Q."/>
            <person name="Ren L.-H."/>
            <person name="Lin Y.-W."/>
            <person name="Sun G.-H."/>
            <person name="Du Z.-J."/>
            <person name="Zhao J.-X."/>
            <person name="Liu X.-J."/>
            <person name="Liu L.-J."/>
        </authorList>
    </citation>
    <scope>NUCLEOTIDE SEQUENCE [LARGE SCALE GENOMIC DNA]</scope>
    <source>
        <strain evidence="3 4">PLHSC7-2</strain>
    </source>
</reference>
<dbReference type="RefSeq" id="WP_119912423.1">
    <property type="nucleotide sequence ID" value="NZ_QZCH01000043.1"/>
</dbReference>
<keyword evidence="1" id="KW-0812">Transmembrane</keyword>
<dbReference type="AlphaFoldDB" id="A0A418Y9R0"/>
<proteinExistence type="predicted"/>
<keyword evidence="4" id="KW-1185">Reference proteome</keyword>
<feature type="domain" description="Potassium channel" evidence="2">
    <location>
        <begin position="129"/>
        <end position="211"/>
    </location>
</feature>
<dbReference type="Gene3D" id="1.10.287.70">
    <property type="match status" value="1"/>
</dbReference>
<feature type="transmembrane region" description="Helical" evidence="1">
    <location>
        <begin position="161"/>
        <end position="178"/>
    </location>
</feature>
<dbReference type="EMBL" id="QZCH01000043">
    <property type="protein sequence ID" value="RJG38162.1"/>
    <property type="molecule type" value="Genomic_DNA"/>
</dbReference>